<dbReference type="CDD" id="cd22265">
    <property type="entry name" value="UDM1_RNF168"/>
    <property type="match status" value="1"/>
</dbReference>
<feature type="compositionally biased region" description="Basic and acidic residues" evidence="2">
    <location>
        <begin position="343"/>
        <end position="426"/>
    </location>
</feature>
<feature type="region of interest" description="Disordered" evidence="2">
    <location>
        <begin position="67"/>
        <end position="101"/>
    </location>
</feature>
<dbReference type="PROSITE" id="PS50026">
    <property type="entry name" value="EGF_3"/>
    <property type="match status" value="1"/>
</dbReference>
<feature type="compositionally biased region" description="Basic and acidic residues" evidence="2">
    <location>
        <begin position="248"/>
        <end position="257"/>
    </location>
</feature>
<protein>
    <recommendedName>
        <fullName evidence="4">EGF-like domain-containing protein</fullName>
    </recommendedName>
</protein>
<feature type="compositionally biased region" description="Basic and acidic residues" evidence="2">
    <location>
        <begin position="266"/>
        <end position="290"/>
    </location>
</feature>
<feature type="compositionally biased region" description="Basic and acidic residues" evidence="2">
    <location>
        <begin position="303"/>
        <end position="333"/>
    </location>
</feature>
<keyword evidence="3" id="KW-0732">Signal</keyword>
<reference evidence="5" key="1">
    <citation type="submission" date="2021-12" db="EMBL/GenBank/DDBJ databases">
        <title>Prjna785345.</title>
        <authorList>
            <person name="Rujirawat T."/>
            <person name="Krajaejun T."/>
        </authorList>
    </citation>
    <scope>NUCLEOTIDE SEQUENCE</scope>
    <source>
        <strain evidence="5">Pi057C3</strain>
    </source>
</reference>
<feature type="signal peptide" evidence="3">
    <location>
        <begin position="1"/>
        <end position="21"/>
    </location>
</feature>
<feature type="compositionally biased region" description="Basic and acidic residues" evidence="2">
    <location>
        <begin position="983"/>
        <end position="997"/>
    </location>
</feature>
<feature type="region of interest" description="Disordered" evidence="2">
    <location>
        <begin position="243"/>
        <end position="426"/>
    </location>
</feature>
<gene>
    <name evidence="5" type="ORF">P43SY_006152</name>
</gene>
<evidence type="ECO:0000259" key="4">
    <source>
        <dbReference type="PROSITE" id="PS50026"/>
    </source>
</evidence>
<feature type="compositionally biased region" description="Acidic residues" evidence="2">
    <location>
        <begin position="1023"/>
        <end position="1056"/>
    </location>
</feature>
<dbReference type="EMBL" id="JAKCXM010000121">
    <property type="protein sequence ID" value="KAJ0401702.1"/>
    <property type="molecule type" value="Genomic_DNA"/>
</dbReference>
<comment type="caution">
    <text evidence="1">Lacks conserved residue(s) required for the propagation of feature annotation.</text>
</comment>
<dbReference type="PROSITE" id="PS00022">
    <property type="entry name" value="EGF_1"/>
    <property type="match status" value="1"/>
</dbReference>
<feature type="region of interest" description="Disordered" evidence="2">
    <location>
        <begin position="959"/>
        <end position="1076"/>
    </location>
</feature>
<name>A0AAD5LKF7_PYTIN</name>
<evidence type="ECO:0000256" key="1">
    <source>
        <dbReference type="PROSITE-ProRule" id="PRU00076"/>
    </source>
</evidence>
<feature type="chain" id="PRO_5041901574" description="EGF-like domain-containing protein" evidence="3">
    <location>
        <begin position="22"/>
        <end position="1344"/>
    </location>
</feature>
<keyword evidence="1" id="KW-0245">EGF-like domain</keyword>
<feature type="disulfide bond" evidence="1">
    <location>
        <begin position="451"/>
        <end position="460"/>
    </location>
</feature>
<feature type="compositionally biased region" description="Basic and acidic residues" evidence="2">
    <location>
        <begin position="148"/>
        <end position="167"/>
    </location>
</feature>
<evidence type="ECO:0000256" key="3">
    <source>
        <dbReference type="SAM" id="SignalP"/>
    </source>
</evidence>
<feature type="disulfide bond" evidence="1">
    <location>
        <begin position="432"/>
        <end position="449"/>
    </location>
</feature>
<sequence length="1344" mass="148256">MLPSRHLLGLAALVLACICAAEQGGTAHEQQSLRFPDTEAMSSSRENATELLCHRLHLMPVGSPAHRRALAGCPQQPSLPKTVKDPPGSVGSSKDKYKNDFDKQRNDLIDAKKNRKPTPEEDAALKALDKKHADLKKLQDEYNVNAAKRKDAQAKDDAAAKQDTKDKSAQWDSVVKDDIKKVKYDADAAAAKADKVRDALDAKKVDAAKAKLKEFEDSIMDAKAKAASDPKIIKDLDEQITKMKARRKADEEQRAQDELQAQQDKNLADSAEKRKREQERAARAKERENNANEFDATLVRARTARDDALKRKKLLQDEDAKRAMLRRREKDAEDALMANRKRREQDAVERQKRMDEYKKDEPNIKQRRKDYDDAEAKRAKRAKDREDARLKREKDAADEKARLKRAKENDVPPEERPKRDNEEDCKDKAVNCGSGKCFQLKDDPKSKRCQCQPGDKGKNCELKGCEYDVADGAGRTKRQRGSKVSGECVRWKAVYRCKCDKLWRLDVTCVTSPAKGSSKEKEVPDQKCKGLRKPKNQYAKHTCSLCTRSCRGPRRLEHNETAVAPHRALASEPADTVTAADINAFKLTCNKRMVANSRVAFSFASKKADLPASGGRMLAATPKLNGSKPPHSVVKNVKTFLKCQEICLKRDGGTGTGTGGRKKGATTIAKPATHCTWVWYDMFNKYCYVFTSGAFPDDPISPPKNPMIGSPTPPPARSGFVAFVAYPRRFNIYRSMPLLQDTKDFDDYRVVFGGSSKKEDDVTFAFKTDGAHALCVANEDTIRETALAYQTNVKPKARLTKLPSNWATGFGEVPSDVTVKPSGVATSWTYKFDRFMRVTEVSGVSIATRKGKRVDKQFDTMFGTLTRQAQLTKAMAPFAPGQLVAYEQKPPNFFFNYVPQHENSNTLGCWRDTESAMLTFLELGCELKVVVRVDYGKNGKILPTQVRDAMPEWAQQHVNRTNSGEDGSIGEGGDDSAAGDGDDGQHVEENAEVRDSDGENGGEDGGSAGDDGDSSGDDGNSGSDDENPGDDGEVPGGDDGDVDDGDGGDGDDDGDDSGSGSEDSGSGSGSGSAAADKDQVYVNDRLFCHYRFRPYTMSIDFSIKGSTSKTKMCHHLYAGIGNGFMNAKLLDVTRDEIQTTRVKAYLLQKQSATRGATNATSLQRLLQVATTMYKTSSDLMCYAETGNTAPFKTLRMDFNFKLAFLESLKPSTCLRFEPPAEEKAKCDKWSMVSADEAQGELHRQDGKCILSDNGTAVLGEPSSECASFKYLFDTHVFNVEDVSPKLDLGAGDGADKDKVESLILGTVVVRNGDVEECLRADLTFGVDECWIMRIGYYPSAKKTQ</sequence>
<dbReference type="Proteomes" id="UP001209570">
    <property type="component" value="Unassembled WGS sequence"/>
</dbReference>
<dbReference type="PROSITE" id="PS51257">
    <property type="entry name" value="PROKAR_LIPOPROTEIN"/>
    <property type="match status" value="1"/>
</dbReference>
<feature type="domain" description="EGF-like" evidence="4">
    <location>
        <begin position="421"/>
        <end position="461"/>
    </location>
</feature>
<keyword evidence="6" id="KW-1185">Reference proteome</keyword>
<keyword evidence="1" id="KW-1015">Disulfide bond</keyword>
<evidence type="ECO:0000256" key="2">
    <source>
        <dbReference type="SAM" id="MobiDB-lite"/>
    </source>
</evidence>
<proteinExistence type="predicted"/>
<accession>A0AAD5LKF7</accession>
<evidence type="ECO:0000313" key="5">
    <source>
        <dbReference type="EMBL" id="KAJ0401702.1"/>
    </source>
</evidence>
<feature type="region of interest" description="Disordered" evidence="2">
    <location>
        <begin position="146"/>
        <end position="167"/>
    </location>
</feature>
<comment type="caution">
    <text evidence="5">The sequence shown here is derived from an EMBL/GenBank/DDBJ whole genome shotgun (WGS) entry which is preliminary data.</text>
</comment>
<evidence type="ECO:0000313" key="6">
    <source>
        <dbReference type="Proteomes" id="UP001209570"/>
    </source>
</evidence>
<dbReference type="InterPro" id="IPR000742">
    <property type="entry name" value="EGF"/>
</dbReference>
<organism evidence="5 6">
    <name type="scientific">Pythium insidiosum</name>
    <name type="common">Pythiosis disease agent</name>
    <dbReference type="NCBI Taxonomy" id="114742"/>
    <lineage>
        <taxon>Eukaryota</taxon>
        <taxon>Sar</taxon>
        <taxon>Stramenopiles</taxon>
        <taxon>Oomycota</taxon>
        <taxon>Peronosporomycetes</taxon>
        <taxon>Pythiales</taxon>
        <taxon>Pythiaceae</taxon>
        <taxon>Pythium</taxon>
    </lineage>
</organism>